<dbReference type="Proteomes" id="UP000018888">
    <property type="component" value="Unassembled WGS sequence"/>
</dbReference>
<protein>
    <submittedName>
        <fullName evidence="2">Uncharacterized protein</fullName>
    </submittedName>
</protein>
<dbReference type="EMBL" id="AUPC02000138">
    <property type="protein sequence ID" value="POG69293.1"/>
    <property type="molecule type" value="Genomic_DNA"/>
</dbReference>
<gene>
    <name evidence="2" type="ORF">GLOIN_2v1628132</name>
</gene>
<keyword evidence="1" id="KW-0472">Membrane</keyword>
<evidence type="ECO:0000256" key="1">
    <source>
        <dbReference type="SAM" id="Phobius"/>
    </source>
</evidence>
<comment type="caution">
    <text evidence="2">The sequence shown here is derived from an EMBL/GenBank/DDBJ whole genome shotgun (WGS) entry which is preliminary data.</text>
</comment>
<keyword evidence="1" id="KW-1133">Transmembrane helix</keyword>
<evidence type="ECO:0000313" key="3">
    <source>
        <dbReference type="Proteomes" id="UP000018888"/>
    </source>
</evidence>
<reference evidence="2 3" key="1">
    <citation type="journal article" date="2013" name="Proc. Natl. Acad. Sci. U.S.A.">
        <title>Genome of an arbuscular mycorrhizal fungus provides insight into the oldest plant symbiosis.</title>
        <authorList>
            <person name="Tisserant E."/>
            <person name="Malbreil M."/>
            <person name="Kuo A."/>
            <person name="Kohler A."/>
            <person name="Symeonidi A."/>
            <person name="Balestrini R."/>
            <person name="Charron P."/>
            <person name="Duensing N."/>
            <person name="Frei Dit Frey N."/>
            <person name="Gianinazzi-Pearson V."/>
            <person name="Gilbert L.B."/>
            <person name="Handa Y."/>
            <person name="Herr J.R."/>
            <person name="Hijri M."/>
            <person name="Koul R."/>
            <person name="Kawaguchi M."/>
            <person name="Krajinski F."/>
            <person name="Lammers P.J."/>
            <person name="Masclaux F.G."/>
            <person name="Murat C."/>
            <person name="Morin E."/>
            <person name="Ndikumana S."/>
            <person name="Pagni M."/>
            <person name="Petitpierre D."/>
            <person name="Requena N."/>
            <person name="Rosikiewicz P."/>
            <person name="Riley R."/>
            <person name="Saito K."/>
            <person name="San Clemente H."/>
            <person name="Shapiro H."/>
            <person name="van Tuinen D."/>
            <person name="Becard G."/>
            <person name="Bonfante P."/>
            <person name="Paszkowski U."/>
            <person name="Shachar-Hill Y.Y."/>
            <person name="Tuskan G.A."/>
            <person name="Young P.W."/>
            <person name="Sanders I.R."/>
            <person name="Henrissat B."/>
            <person name="Rensing S.A."/>
            <person name="Grigoriev I.V."/>
            <person name="Corradi N."/>
            <person name="Roux C."/>
            <person name="Martin F."/>
        </authorList>
    </citation>
    <scope>NUCLEOTIDE SEQUENCE [LARGE SCALE GENOMIC DNA]</scope>
    <source>
        <strain evidence="2 3">DAOM 197198</strain>
    </source>
</reference>
<evidence type="ECO:0000313" key="2">
    <source>
        <dbReference type="EMBL" id="POG69293.1"/>
    </source>
</evidence>
<accession>A0A2P4PV66</accession>
<keyword evidence="1" id="KW-0812">Transmembrane</keyword>
<organism evidence="2 3">
    <name type="scientific">Rhizophagus irregularis (strain DAOM 181602 / DAOM 197198 / MUCL 43194)</name>
    <name type="common">Arbuscular mycorrhizal fungus</name>
    <name type="synonym">Glomus intraradices</name>
    <dbReference type="NCBI Taxonomy" id="747089"/>
    <lineage>
        <taxon>Eukaryota</taxon>
        <taxon>Fungi</taxon>
        <taxon>Fungi incertae sedis</taxon>
        <taxon>Mucoromycota</taxon>
        <taxon>Glomeromycotina</taxon>
        <taxon>Glomeromycetes</taxon>
        <taxon>Glomerales</taxon>
        <taxon>Glomeraceae</taxon>
        <taxon>Rhizophagus</taxon>
    </lineage>
</organism>
<sequence>MRTFKFVTLKNYIFKQVVMQILHHRLYRILLLRLFLYYVCLHCPSYNFWANLIKVDFITLCLEFLIFMFLCKKRKM</sequence>
<keyword evidence="3" id="KW-1185">Reference proteome</keyword>
<name>A0A2P4PV66_RHIID</name>
<proteinExistence type="predicted"/>
<feature type="transmembrane region" description="Helical" evidence="1">
    <location>
        <begin position="55"/>
        <end position="71"/>
    </location>
</feature>
<reference evidence="2 3" key="2">
    <citation type="journal article" date="2018" name="New Phytol.">
        <title>High intraspecific genome diversity in the model arbuscular mycorrhizal symbiont Rhizophagus irregularis.</title>
        <authorList>
            <person name="Chen E.C.H."/>
            <person name="Morin E."/>
            <person name="Beaudet D."/>
            <person name="Noel J."/>
            <person name="Yildirir G."/>
            <person name="Ndikumana S."/>
            <person name="Charron P."/>
            <person name="St-Onge C."/>
            <person name="Giorgi J."/>
            <person name="Kruger M."/>
            <person name="Marton T."/>
            <person name="Ropars J."/>
            <person name="Grigoriev I.V."/>
            <person name="Hainaut M."/>
            <person name="Henrissat B."/>
            <person name="Roux C."/>
            <person name="Martin F."/>
            <person name="Corradi N."/>
        </authorList>
    </citation>
    <scope>NUCLEOTIDE SEQUENCE [LARGE SCALE GENOMIC DNA]</scope>
    <source>
        <strain evidence="2 3">DAOM 197198</strain>
    </source>
</reference>
<dbReference type="AlphaFoldDB" id="A0A2P4PV66"/>